<feature type="compositionally biased region" description="Low complexity" evidence="1">
    <location>
        <begin position="68"/>
        <end position="83"/>
    </location>
</feature>
<dbReference type="EMBL" id="CP144694">
    <property type="protein sequence ID" value="WVZ02034.1"/>
    <property type="molecule type" value="Genomic_DNA"/>
</dbReference>
<sequence length="109" mass="11969">MFMPVTKAEGAKVTKPSKPASVKGESVKQIKTVDPKKEDDSDSDESDDELAGNDESDSDEGKKRQNESASKTPISSKKAKTATTPEKTGIIFTFLFHICLLYVYQCNLH</sequence>
<evidence type="ECO:0000313" key="3">
    <source>
        <dbReference type="Proteomes" id="UP001374535"/>
    </source>
</evidence>
<reference evidence="2 3" key="1">
    <citation type="journal article" date="2023" name="Life. Sci Alliance">
        <title>Evolutionary insights into 3D genome organization and epigenetic landscape of Vigna mungo.</title>
        <authorList>
            <person name="Junaid A."/>
            <person name="Singh B."/>
            <person name="Bhatia S."/>
        </authorList>
    </citation>
    <scope>NUCLEOTIDE SEQUENCE [LARGE SCALE GENOMIC DNA]</scope>
    <source>
        <strain evidence="2">Urdbean</strain>
    </source>
</reference>
<proteinExistence type="predicted"/>
<gene>
    <name evidence="2" type="ORF">V8G54_022840</name>
</gene>
<dbReference type="AlphaFoldDB" id="A0AAQ3RNM2"/>
<feature type="region of interest" description="Disordered" evidence="1">
    <location>
        <begin position="1"/>
        <end position="83"/>
    </location>
</feature>
<evidence type="ECO:0000256" key="1">
    <source>
        <dbReference type="SAM" id="MobiDB-lite"/>
    </source>
</evidence>
<keyword evidence="3" id="KW-1185">Reference proteome</keyword>
<feature type="compositionally biased region" description="Acidic residues" evidence="1">
    <location>
        <begin position="40"/>
        <end position="58"/>
    </location>
</feature>
<evidence type="ECO:0000313" key="2">
    <source>
        <dbReference type="EMBL" id="WVZ02034.1"/>
    </source>
</evidence>
<name>A0AAQ3RNM2_VIGMU</name>
<organism evidence="2 3">
    <name type="scientific">Vigna mungo</name>
    <name type="common">Black gram</name>
    <name type="synonym">Phaseolus mungo</name>
    <dbReference type="NCBI Taxonomy" id="3915"/>
    <lineage>
        <taxon>Eukaryota</taxon>
        <taxon>Viridiplantae</taxon>
        <taxon>Streptophyta</taxon>
        <taxon>Embryophyta</taxon>
        <taxon>Tracheophyta</taxon>
        <taxon>Spermatophyta</taxon>
        <taxon>Magnoliopsida</taxon>
        <taxon>eudicotyledons</taxon>
        <taxon>Gunneridae</taxon>
        <taxon>Pentapetalae</taxon>
        <taxon>rosids</taxon>
        <taxon>fabids</taxon>
        <taxon>Fabales</taxon>
        <taxon>Fabaceae</taxon>
        <taxon>Papilionoideae</taxon>
        <taxon>50 kb inversion clade</taxon>
        <taxon>NPAAA clade</taxon>
        <taxon>indigoferoid/millettioid clade</taxon>
        <taxon>Phaseoleae</taxon>
        <taxon>Vigna</taxon>
    </lineage>
</organism>
<protein>
    <submittedName>
        <fullName evidence="2">Uncharacterized protein</fullName>
    </submittedName>
</protein>
<accession>A0AAQ3RNM2</accession>
<dbReference type="Proteomes" id="UP001374535">
    <property type="component" value="Chromosome 7"/>
</dbReference>
<feature type="compositionally biased region" description="Basic and acidic residues" evidence="1">
    <location>
        <begin position="25"/>
        <end position="39"/>
    </location>
</feature>